<evidence type="ECO:0000313" key="9">
    <source>
        <dbReference type="EMBL" id="MBM6739204.1"/>
    </source>
</evidence>
<dbReference type="RefSeq" id="WP_138305025.1">
    <property type="nucleotide sequence ID" value="NZ_JACLYY010000018.1"/>
</dbReference>
<sequence length="215" mass="24724">MCGRYYIDKRVESALPVDAGLGPADTLGWREFLKKSAGDVCPSQQVPVLTGEGGELHLELMTWGFLPPSGEQKRDGKVRPGGLLINARAETALEKRMFRDSIRSRRCVIPAGHFYEWDEDRNRAEFSDRESPLLYMAGFYRYFQEEKRFIILTTKANASVERVHDRMPVLLEKEEIESWVFEDEFVPFVLGRTPGELKVFREYQQTTLADLGLEL</sequence>
<keyword evidence="10" id="KW-1185">Reference proteome</keyword>
<dbReference type="EMBL" id="JACLYY010000018">
    <property type="protein sequence ID" value="MBM6739204.1"/>
    <property type="molecule type" value="Genomic_DNA"/>
</dbReference>
<gene>
    <name evidence="9" type="ORF">H7U36_14030</name>
</gene>
<evidence type="ECO:0000256" key="1">
    <source>
        <dbReference type="ARBA" id="ARBA00008136"/>
    </source>
</evidence>
<dbReference type="Gene3D" id="3.90.1680.10">
    <property type="entry name" value="SOS response associated peptidase-like"/>
    <property type="match status" value="1"/>
</dbReference>
<evidence type="ECO:0000256" key="3">
    <source>
        <dbReference type="ARBA" id="ARBA00022763"/>
    </source>
</evidence>
<evidence type="ECO:0000256" key="6">
    <source>
        <dbReference type="ARBA" id="ARBA00023125"/>
    </source>
</evidence>
<dbReference type="PANTHER" id="PTHR13604">
    <property type="entry name" value="DC12-RELATED"/>
    <property type="match status" value="1"/>
</dbReference>
<keyword evidence="4 8" id="KW-0378">Hydrolase</keyword>
<organism evidence="9 10">
    <name type="scientific">Faecalicatena fissicatena</name>
    <dbReference type="NCBI Taxonomy" id="290055"/>
    <lineage>
        <taxon>Bacteria</taxon>
        <taxon>Bacillati</taxon>
        <taxon>Bacillota</taxon>
        <taxon>Clostridia</taxon>
        <taxon>Lachnospirales</taxon>
        <taxon>Lachnospiraceae</taxon>
        <taxon>Faecalicatena</taxon>
    </lineage>
</organism>
<keyword evidence="5" id="KW-0190">Covalent protein-DNA linkage</keyword>
<evidence type="ECO:0000256" key="8">
    <source>
        <dbReference type="RuleBase" id="RU364100"/>
    </source>
</evidence>
<accession>A0ABS2EC29</accession>
<dbReference type="EC" id="3.4.-.-" evidence="8"/>
<dbReference type="SUPFAM" id="SSF143081">
    <property type="entry name" value="BB1717-like"/>
    <property type="match status" value="1"/>
</dbReference>
<dbReference type="InterPro" id="IPR003738">
    <property type="entry name" value="SRAP"/>
</dbReference>
<keyword evidence="3" id="KW-0227">DNA damage</keyword>
<keyword evidence="2 8" id="KW-0645">Protease</keyword>
<protein>
    <recommendedName>
        <fullName evidence="8">Abasic site processing protein</fullName>
        <ecNumber evidence="8">3.4.-.-</ecNumber>
    </recommendedName>
</protein>
<comment type="similarity">
    <text evidence="1 8">Belongs to the SOS response-associated peptidase family.</text>
</comment>
<dbReference type="PANTHER" id="PTHR13604:SF0">
    <property type="entry name" value="ABASIC SITE PROCESSING PROTEIN HMCES"/>
    <property type="match status" value="1"/>
</dbReference>
<evidence type="ECO:0000256" key="5">
    <source>
        <dbReference type="ARBA" id="ARBA00023124"/>
    </source>
</evidence>
<dbReference type="Pfam" id="PF02586">
    <property type="entry name" value="SRAP"/>
    <property type="match status" value="1"/>
</dbReference>
<name>A0ABS2EC29_9FIRM</name>
<comment type="caution">
    <text evidence="9">The sequence shown here is derived from an EMBL/GenBank/DDBJ whole genome shotgun (WGS) entry which is preliminary data.</text>
</comment>
<evidence type="ECO:0000256" key="4">
    <source>
        <dbReference type="ARBA" id="ARBA00022801"/>
    </source>
</evidence>
<proteinExistence type="inferred from homology"/>
<evidence type="ECO:0000256" key="2">
    <source>
        <dbReference type="ARBA" id="ARBA00022670"/>
    </source>
</evidence>
<keyword evidence="6" id="KW-0238">DNA-binding</keyword>
<reference evidence="9 10" key="1">
    <citation type="journal article" date="2021" name="Sci. Rep.">
        <title>The distribution of antibiotic resistance genes in chicken gut microbiota commensals.</title>
        <authorList>
            <person name="Juricova H."/>
            <person name="Matiasovicova J."/>
            <person name="Kubasova T."/>
            <person name="Cejkova D."/>
            <person name="Rychlik I."/>
        </authorList>
    </citation>
    <scope>NUCLEOTIDE SEQUENCE [LARGE SCALE GENOMIC DNA]</scope>
    <source>
        <strain evidence="9 10">An773</strain>
    </source>
</reference>
<dbReference type="InterPro" id="IPR036590">
    <property type="entry name" value="SRAP-like"/>
</dbReference>
<evidence type="ECO:0000256" key="7">
    <source>
        <dbReference type="ARBA" id="ARBA00023239"/>
    </source>
</evidence>
<evidence type="ECO:0000313" key="10">
    <source>
        <dbReference type="Proteomes" id="UP000716906"/>
    </source>
</evidence>
<dbReference type="Proteomes" id="UP000716906">
    <property type="component" value="Unassembled WGS sequence"/>
</dbReference>
<keyword evidence="7" id="KW-0456">Lyase</keyword>